<dbReference type="KEGG" id="xyk:GT347_09700"/>
<dbReference type="Pfam" id="PF02321">
    <property type="entry name" value="OEP"/>
    <property type="match status" value="2"/>
</dbReference>
<dbReference type="Gene3D" id="2.20.200.10">
    <property type="entry name" value="Outer membrane efflux proteins (OEP)"/>
    <property type="match status" value="1"/>
</dbReference>
<dbReference type="PANTHER" id="PTHR30203">
    <property type="entry name" value="OUTER MEMBRANE CATION EFFLUX PROTEIN"/>
    <property type="match status" value="1"/>
</dbReference>
<keyword evidence="2" id="KW-1134">Transmembrane beta strand</keyword>
<dbReference type="Proteomes" id="UP000464787">
    <property type="component" value="Chromosome"/>
</dbReference>
<dbReference type="Gene3D" id="1.20.1600.10">
    <property type="entry name" value="Outer membrane efflux proteins (OEP)"/>
    <property type="match status" value="1"/>
</dbReference>
<gene>
    <name evidence="3" type="ORF">GT347_09700</name>
</gene>
<comment type="subcellular location">
    <subcellularLocation>
        <location evidence="2">Cell membrane</location>
        <topology evidence="2">Lipid-anchor</topology>
    </subcellularLocation>
</comment>
<keyword evidence="2" id="KW-0732">Signal</keyword>
<dbReference type="NCBIfam" id="TIGR01845">
    <property type="entry name" value="outer_NodT"/>
    <property type="match status" value="1"/>
</dbReference>
<name>A0A857J4V5_9BURK</name>
<organism evidence="3 4">
    <name type="scientific">Xylophilus rhododendri</name>
    <dbReference type="NCBI Taxonomy" id="2697032"/>
    <lineage>
        <taxon>Bacteria</taxon>
        <taxon>Pseudomonadati</taxon>
        <taxon>Pseudomonadota</taxon>
        <taxon>Betaproteobacteria</taxon>
        <taxon>Burkholderiales</taxon>
        <taxon>Xylophilus</taxon>
    </lineage>
</organism>
<keyword evidence="2" id="KW-0472">Membrane</keyword>
<dbReference type="InterPro" id="IPR003423">
    <property type="entry name" value="OMP_efflux"/>
</dbReference>
<proteinExistence type="inferred from homology"/>
<reference evidence="3 4" key="1">
    <citation type="submission" date="2020-01" db="EMBL/GenBank/DDBJ databases">
        <title>Genome sequencing of strain KACC 21265.</title>
        <authorList>
            <person name="Heo J."/>
            <person name="Kim S.-J."/>
            <person name="Kim J.-S."/>
            <person name="Hong S.-B."/>
            <person name="Kwon S.-W."/>
        </authorList>
    </citation>
    <scope>NUCLEOTIDE SEQUENCE [LARGE SCALE GENOMIC DNA]</scope>
    <source>
        <strain evidence="3 4">KACC 21265</strain>
    </source>
</reference>
<keyword evidence="2" id="KW-0564">Palmitate</keyword>
<dbReference type="SUPFAM" id="SSF56954">
    <property type="entry name" value="Outer membrane efflux proteins (OEP)"/>
    <property type="match status" value="1"/>
</dbReference>
<keyword evidence="2" id="KW-0449">Lipoprotein</keyword>
<evidence type="ECO:0000313" key="4">
    <source>
        <dbReference type="Proteomes" id="UP000464787"/>
    </source>
</evidence>
<feature type="chain" id="PRO_5033092603" evidence="2">
    <location>
        <begin position="22"/>
        <end position="469"/>
    </location>
</feature>
<evidence type="ECO:0000256" key="2">
    <source>
        <dbReference type="RuleBase" id="RU362097"/>
    </source>
</evidence>
<protein>
    <submittedName>
        <fullName evidence="3">Efflux transporter outer membrane subunit</fullName>
    </submittedName>
</protein>
<keyword evidence="2" id="KW-0812">Transmembrane</keyword>
<sequence>MKTRLLTLAAALVLAGCGNLAPDYQRPAAPIPEGWKAGSQPVAEAVPTAAPALAWRTFITDERLRQVVAQALDSNRDLKVAALNIDRARAQYNIQRANLLPTINATGTASRTRTPADLTTNNRATTLNQFGASVGLASYELDFFGRVRNLNDAALEAYLSLDETRRSVQISLISDTVNAWLTLAADQRRLRLAQETLRSQQASYDLTVKARDIGNESGLTLAQARTTVDSARSDVAAYSRAVAQDRNLLTLLVGSAVSDTLLPSIDEGLKPVTALVNVPDGLPSDLLQGRPDVLAAEHTLQSANANIGAARAAFFPRITLTASGGTGTRDLSNLFDSGNGAWSFAPQIVLPIFSGGALRASLDVARITRDINVAQYDKAVQTAFREVSDALDARATLGEQLDAQRSLRDASAQAYRLSQERYRTGVDSYLDTLVTQRSLYAAGQTLITLELAEQSNRLALYKTMGGGWQ</sequence>
<comment type="similarity">
    <text evidence="1 2">Belongs to the outer membrane factor (OMF) (TC 1.B.17) family.</text>
</comment>
<dbReference type="RefSeq" id="WP_160551760.1">
    <property type="nucleotide sequence ID" value="NZ_CP047650.1"/>
</dbReference>
<dbReference type="InterPro" id="IPR010131">
    <property type="entry name" value="MdtP/NodT-like"/>
</dbReference>
<evidence type="ECO:0000313" key="3">
    <source>
        <dbReference type="EMBL" id="QHI98243.1"/>
    </source>
</evidence>
<evidence type="ECO:0000256" key="1">
    <source>
        <dbReference type="ARBA" id="ARBA00007613"/>
    </source>
</evidence>
<dbReference type="PROSITE" id="PS51257">
    <property type="entry name" value="PROKAR_LIPOPROTEIN"/>
    <property type="match status" value="1"/>
</dbReference>
<dbReference type="AlphaFoldDB" id="A0A857J4V5"/>
<dbReference type="GO" id="GO:0005886">
    <property type="term" value="C:plasma membrane"/>
    <property type="evidence" value="ECO:0007669"/>
    <property type="project" value="UniProtKB-SubCell"/>
</dbReference>
<dbReference type="GO" id="GO:0015562">
    <property type="term" value="F:efflux transmembrane transporter activity"/>
    <property type="evidence" value="ECO:0007669"/>
    <property type="project" value="InterPro"/>
</dbReference>
<feature type="signal peptide" evidence="2">
    <location>
        <begin position="1"/>
        <end position="21"/>
    </location>
</feature>
<accession>A0A857J4V5</accession>
<keyword evidence="4" id="KW-1185">Reference proteome</keyword>
<dbReference type="PANTHER" id="PTHR30203:SF32">
    <property type="entry name" value="CATION EFFLUX SYSTEM PROTEIN CUSC"/>
    <property type="match status" value="1"/>
</dbReference>
<dbReference type="EMBL" id="CP047650">
    <property type="protein sequence ID" value="QHI98243.1"/>
    <property type="molecule type" value="Genomic_DNA"/>
</dbReference>